<evidence type="ECO:0000313" key="2">
    <source>
        <dbReference type="Proteomes" id="UP000306697"/>
    </source>
</evidence>
<name>A0A4S5BKL8_BIFLI</name>
<dbReference type="Proteomes" id="UP000306697">
    <property type="component" value="Unassembled WGS sequence"/>
</dbReference>
<sequence>MSVAAELLDKGYDPDVVRDFAKHGVDMAQALTFTELASVLDDVLQRTLEDYDTASDSDWYVLYGGSIGHFKDDVKTGVLRAVLEAER</sequence>
<accession>A0A4S5BKL8</accession>
<proteinExistence type="predicted"/>
<evidence type="ECO:0000313" key="1">
    <source>
        <dbReference type="EMBL" id="THJ30228.1"/>
    </source>
</evidence>
<organism evidence="1 2">
    <name type="scientific">Bifidobacterium longum subsp. infantis</name>
    <dbReference type="NCBI Taxonomy" id="1682"/>
    <lineage>
        <taxon>Bacteria</taxon>
        <taxon>Bacillati</taxon>
        <taxon>Actinomycetota</taxon>
        <taxon>Actinomycetes</taxon>
        <taxon>Bifidobacteriales</taxon>
        <taxon>Bifidobacteriaceae</taxon>
        <taxon>Bifidobacterium</taxon>
    </lineage>
</organism>
<comment type="caution">
    <text evidence="1">The sequence shown here is derived from an EMBL/GenBank/DDBJ whole genome shotgun (WGS) entry which is preliminary data.</text>
</comment>
<dbReference type="AlphaFoldDB" id="A0A4S5BKL8"/>
<reference evidence="1 2" key="1">
    <citation type="submission" date="2019-04" db="EMBL/GenBank/DDBJ databases">
        <title>Genome Announcement To Ensure Probiotic Safety of Bifidobacterium longum subsp infantis UBBI-01.</title>
        <authorList>
            <person name="Sulthana A."/>
            <person name="Lakshmi S.G."/>
            <person name="Madempudi R.S."/>
        </authorList>
    </citation>
    <scope>NUCLEOTIDE SEQUENCE [LARGE SCALE GENOMIC DNA]</scope>
    <source>
        <strain evidence="1 2">UBBI-01</strain>
    </source>
</reference>
<protein>
    <submittedName>
        <fullName evidence="1">Uncharacterized protein</fullName>
    </submittedName>
</protein>
<gene>
    <name evidence="1" type="ORF">E6L38_02570</name>
</gene>
<dbReference type="RefSeq" id="WP_136500220.1">
    <property type="nucleotide sequence ID" value="NZ_SSWL01000003.1"/>
</dbReference>
<dbReference type="EMBL" id="SSWL01000003">
    <property type="protein sequence ID" value="THJ30228.1"/>
    <property type="molecule type" value="Genomic_DNA"/>
</dbReference>